<evidence type="ECO:0000256" key="7">
    <source>
        <dbReference type="ARBA" id="ARBA00022825"/>
    </source>
</evidence>
<dbReference type="InterPro" id="IPR001375">
    <property type="entry name" value="Peptidase_S9_cat"/>
</dbReference>
<dbReference type="PANTHER" id="PTHR11731">
    <property type="entry name" value="PROTEASE FAMILY S9B,C DIPEPTIDYL-PEPTIDASE IV-RELATED"/>
    <property type="match status" value="1"/>
</dbReference>
<evidence type="ECO:0000256" key="3">
    <source>
        <dbReference type="ARBA" id="ARBA00022438"/>
    </source>
</evidence>
<dbReference type="GO" id="GO:0005886">
    <property type="term" value="C:plasma membrane"/>
    <property type="evidence" value="ECO:0007669"/>
    <property type="project" value="TreeGrafter"/>
</dbReference>
<dbReference type="SUPFAM" id="SSF82171">
    <property type="entry name" value="DPP6 N-terminal domain-like"/>
    <property type="match status" value="1"/>
</dbReference>
<dbReference type="GO" id="GO:0006508">
    <property type="term" value="P:proteolysis"/>
    <property type="evidence" value="ECO:0007669"/>
    <property type="project" value="UniProtKB-KW"/>
</dbReference>
<dbReference type="GO" id="GO:0008239">
    <property type="term" value="F:dipeptidyl-peptidase activity"/>
    <property type="evidence" value="ECO:0007669"/>
    <property type="project" value="TreeGrafter"/>
</dbReference>
<feature type="region of interest" description="Disordered" evidence="14">
    <location>
        <begin position="511"/>
        <end position="554"/>
    </location>
</feature>
<protein>
    <recommendedName>
        <fullName evidence="13">Venom dipeptidyl peptidase 4</fullName>
    </recommendedName>
</protein>
<dbReference type="Pfam" id="PF00326">
    <property type="entry name" value="Peptidase_S9"/>
    <property type="match status" value="1"/>
</dbReference>
<dbReference type="GeneID" id="117645712"/>
<keyword evidence="5 15" id="KW-0812">Transmembrane</keyword>
<keyword evidence="11" id="KW-0325">Glycoprotein</keyword>
<keyword evidence="9 15" id="KW-1133">Transmembrane helix</keyword>
<evidence type="ECO:0000256" key="13">
    <source>
        <dbReference type="ARBA" id="ARBA00072929"/>
    </source>
</evidence>
<evidence type="ECO:0000313" key="19">
    <source>
        <dbReference type="RefSeq" id="XP_034241938.1"/>
    </source>
</evidence>
<reference evidence="19" key="1">
    <citation type="submission" date="2025-08" db="UniProtKB">
        <authorList>
            <consortium name="RefSeq"/>
        </authorList>
    </citation>
    <scope>IDENTIFICATION</scope>
    <source>
        <tissue evidence="19">Total insect</tissue>
    </source>
</reference>
<keyword evidence="6" id="KW-0378">Hydrolase</keyword>
<evidence type="ECO:0000256" key="6">
    <source>
        <dbReference type="ARBA" id="ARBA00022801"/>
    </source>
</evidence>
<dbReference type="InParanoid" id="A0A6P8YPR5"/>
<feature type="transmembrane region" description="Helical" evidence="15">
    <location>
        <begin position="26"/>
        <end position="47"/>
    </location>
</feature>
<dbReference type="CTD" id="57628"/>
<keyword evidence="3" id="KW-0031">Aminopeptidase</keyword>
<keyword evidence="4" id="KW-0645">Protease</keyword>
<evidence type="ECO:0000256" key="2">
    <source>
        <dbReference type="ARBA" id="ARBA00010036"/>
    </source>
</evidence>
<organism evidence="19">
    <name type="scientific">Thrips palmi</name>
    <name type="common">Melon thrips</name>
    <dbReference type="NCBI Taxonomy" id="161013"/>
    <lineage>
        <taxon>Eukaryota</taxon>
        <taxon>Metazoa</taxon>
        <taxon>Ecdysozoa</taxon>
        <taxon>Arthropoda</taxon>
        <taxon>Hexapoda</taxon>
        <taxon>Insecta</taxon>
        <taxon>Pterygota</taxon>
        <taxon>Neoptera</taxon>
        <taxon>Paraneoptera</taxon>
        <taxon>Thysanoptera</taxon>
        <taxon>Terebrantia</taxon>
        <taxon>Thripoidea</taxon>
        <taxon>Thripidae</taxon>
        <taxon>Thrips</taxon>
    </lineage>
</organism>
<name>A0A6P8YPR5_THRPL</name>
<evidence type="ECO:0000259" key="17">
    <source>
        <dbReference type="Pfam" id="PF00930"/>
    </source>
</evidence>
<dbReference type="FunCoup" id="A0A6P8YPR5">
    <property type="interactions" value="164"/>
</dbReference>
<dbReference type="InterPro" id="IPR050278">
    <property type="entry name" value="Serine_Prot_S9B/DPPIV"/>
</dbReference>
<evidence type="ECO:0000256" key="8">
    <source>
        <dbReference type="ARBA" id="ARBA00022968"/>
    </source>
</evidence>
<evidence type="ECO:0000313" key="18">
    <source>
        <dbReference type="Proteomes" id="UP000515158"/>
    </source>
</evidence>
<comment type="subcellular location">
    <subcellularLocation>
        <location evidence="12">Endomembrane system</location>
        <topology evidence="12">Single-pass membrane protein</topology>
    </subcellularLocation>
    <subcellularLocation>
        <location evidence="1">Membrane</location>
        <topology evidence="1">Single-pass type II membrane protein</topology>
    </subcellularLocation>
</comment>
<keyword evidence="7" id="KW-0720">Serine protease</keyword>
<gene>
    <name evidence="19" type="primary">LOC117645712</name>
</gene>
<dbReference type="OrthoDB" id="16520at2759"/>
<dbReference type="Gene3D" id="2.140.10.30">
    <property type="entry name" value="Dipeptidylpeptidase IV, N-terminal domain"/>
    <property type="match status" value="2"/>
</dbReference>
<dbReference type="InterPro" id="IPR002469">
    <property type="entry name" value="Peptidase_S9B_N"/>
</dbReference>
<evidence type="ECO:0000256" key="14">
    <source>
        <dbReference type="SAM" id="MobiDB-lite"/>
    </source>
</evidence>
<keyword evidence="8" id="KW-0735">Signal-anchor</keyword>
<dbReference type="GO" id="GO:0004177">
    <property type="term" value="F:aminopeptidase activity"/>
    <property type="evidence" value="ECO:0007669"/>
    <property type="project" value="UniProtKB-KW"/>
</dbReference>
<feature type="domain" description="Peptidase S9 prolyl oligopeptidase catalytic" evidence="16">
    <location>
        <begin position="684"/>
        <end position="890"/>
    </location>
</feature>
<proteinExistence type="inferred from homology"/>
<accession>A0A6P8YPR5</accession>
<evidence type="ECO:0000256" key="12">
    <source>
        <dbReference type="ARBA" id="ARBA00037847"/>
    </source>
</evidence>
<dbReference type="FunFam" id="3.40.50.1820:FF:000003">
    <property type="entry name" value="Dipeptidyl peptidase 4"/>
    <property type="match status" value="1"/>
</dbReference>
<evidence type="ECO:0000256" key="9">
    <source>
        <dbReference type="ARBA" id="ARBA00022989"/>
    </source>
</evidence>
<dbReference type="SUPFAM" id="SSF53474">
    <property type="entry name" value="alpha/beta-Hydrolases"/>
    <property type="match status" value="1"/>
</dbReference>
<dbReference type="RefSeq" id="XP_034241938.1">
    <property type="nucleotide sequence ID" value="XM_034386047.1"/>
</dbReference>
<evidence type="ECO:0000256" key="4">
    <source>
        <dbReference type="ARBA" id="ARBA00022670"/>
    </source>
</evidence>
<dbReference type="GO" id="GO:0012505">
    <property type="term" value="C:endomembrane system"/>
    <property type="evidence" value="ECO:0007669"/>
    <property type="project" value="UniProtKB-SubCell"/>
</dbReference>
<dbReference type="Pfam" id="PF00930">
    <property type="entry name" value="DPPIV_N"/>
    <property type="match status" value="1"/>
</dbReference>
<evidence type="ECO:0000256" key="5">
    <source>
        <dbReference type="ARBA" id="ARBA00022692"/>
    </source>
</evidence>
<dbReference type="KEGG" id="tpal:117645712"/>
<keyword evidence="10 15" id="KW-0472">Membrane</keyword>
<sequence>MSDPDANFDDEELVSSSPTQRNWRGILIALLVIMAVLALIVTSVVLLTPPDEGPRVRGARFKLSQVLGQDFTPLRFNGTWISDEELVLLDQYGGLSVLNARNLSTTVLISNQTLKRLNPSKILVSPDHKYVLLGYNVQKLFRYSFLAQYTIYNIATGDLVPLSPSEKPSAPPPPHAATGPLGSAGSAHGPPFLLDAAWAGRGSALLMVYDYDIYYKPSANASRAYRITNTAVPGVICNGVPDWLYEEEILRGRTAMWMSEGGHSVLFATFNDTLVEEMKIPWYGTLDEERQYPDIRSLRYPKPGTPNPIVTLRVANLTVPSDIRTRDLEPPLAFGFNRDYYLSAATWLSSTEVSVVWMNRPQNLTIISICKSPTWACVETQRVSNEGRGWVDAQPPPLFAPDGNNYVTMAPVRDGMAGFYRHIVHVNITRKRVVPLTHGKFEVARILAWDHQHQLVYYLGVPEGRPGQMHLYYVRSAALAQGEAAPAPKCLTCSPETPRSETGLSSYYSQAATDTARTEDTGQDDWDDVDHSTEPPVTTQQPTRKEKKSAPTPPIEEMLMRPCLYHNAVFSPRLSFFVLECKGPGIPNARLFSTRSVKGAHNHTDDEATPLYLSTLQNNTRLQEQAWRMALPQVKTFPVQISGGYYAQVRLHLPPGLREEEITRYPLVVQVYGGPGTQLVTEKWRVDWSTYLASNRDFIVAQIDGRGSGGQGYKFMHEVYQQLGTVEVNDQLEVTEYLRDTLHFVDKRRVGVWGWSYGGFVSAMLLAKEQDVFRCGISVAPVASWKLYDSAYAERYMGVPNVTGNYKGYNDADLTRRADGFRGSDKMFYLVHGSADDNVHFQHSMMLARALTGSGVLFRQQVYPDENHSLFGVKRHLYRSMANFMDDCFRKLVPPERKAGLRNGGAPGEQ</sequence>
<comment type="similarity">
    <text evidence="2">Belongs to the peptidase S9B family. DPPIV subfamily.</text>
</comment>
<dbReference type="Gene3D" id="3.40.50.1820">
    <property type="entry name" value="alpha/beta hydrolase"/>
    <property type="match status" value="1"/>
</dbReference>
<evidence type="ECO:0000256" key="10">
    <source>
        <dbReference type="ARBA" id="ARBA00023136"/>
    </source>
</evidence>
<feature type="region of interest" description="Disordered" evidence="14">
    <location>
        <begin position="163"/>
        <end position="184"/>
    </location>
</feature>
<dbReference type="PANTHER" id="PTHR11731:SF200">
    <property type="entry name" value="DIPEPTIDYL PEPTIDASE 10, ISOFORM B"/>
    <property type="match status" value="1"/>
</dbReference>
<evidence type="ECO:0000256" key="11">
    <source>
        <dbReference type="ARBA" id="ARBA00023180"/>
    </source>
</evidence>
<evidence type="ECO:0000256" key="1">
    <source>
        <dbReference type="ARBA" id="ARBA00004606"/>
    </source>
</evidence>
<dbReference type="AlphaFoldDB" id="A0A6P8YPR5"/>
<feature type="domain" description="Dipeptidylpeptidase IV N-terminal" evidence="17">
    <location>
        <begin position="125"/>
        <end position="498"/>
    </location>
</feature>
<evidence type="ECO:0000256" key="15">
    <source>
        <dbReference type="SAM" id="Phobius"/>
    </source>
</evidence>
<dbReference type="InterPro" id="IPR029058">
    <property type="entry name" value="AB_hydrolase_fold"/>
</dbReference>
<evidence type="ECO:0000259" key="16">
    <source>
        <dbReference type="Pfam" id="PF00326"/>
    </source>
</evidence>
<dbReference type="Proteomes" id="UP000515158">
    <property type="component" value="Unplaced"/>
</dbReference>
<keyword evidence="18" id="KW-1185">Reference proteome</keyword>
<dbReference type="GO" id="GO:0008236">
    <property type="term" value="F:serine-type peptidase activity"/>
    <property type="evidence" value="ECO:0007669"/>
    <property type="project" value="UniProtKB-KW"/>
</dbReference>